<protein>
    <submittedName>
        <fullName evidence="2">Uncharacterized protein</fullName>
    </submittedName>
</protein>
<gene>
    <name evidence="2" type="ORF">H6P81_004314</name>
</gene>
<sequence>MNGSDAVQEAVSVAKKGPVQSLVHGNNRDEGTEVGAGEQGKGSENGDYGPRGTSDSASLKRGDFQMDRPSFLVHQDYSSRRLSIPGSRYIISKY</sequence>
<proteinExistence type="predicted"/>
<accession>A0AAV7FHI3</accession>
<organism evidence="2 3">
    <name type="scientific">Aristolochia fimbriata</name>
    <name type="common">White veined hardy Dutchman's pipe vine</name>
    <dbReference type="NCBI Taxonomy" id="158543"/>
    <lineage>
        <taxon>Eukaryota</taxon>
        <taxon>Viridiplantae</taxon>
        <taxon>Streptophyta</taxon>
        <taxon>Embryophyta</taxon>
        <taxon>Tracheophyta</taxon>
        <taxon>Spermatophyta</taxon>
        <taxon>Magnoliopsida</taxon>
        <taxon>Magnoliidae</taxon>
        <taxon>Piperales</taxon>
        <taxon>Aristolochiaceae</taxon>
        <taxon>Aristolochia</taxon>
    </lineage>
</organism>
<comment type="caution">
    <text evidence="2">The sequence shown here is derived from an EMBL/GenBank/DDBJ whole genome shotgun (WGS) entry which is preliminary data.</text>
</comment>
<dbReference type="AlphaFoldDB" id="A0AAV7FHI3"/>
<evidence type="ECO:0000313" key="2">
    <source>
        <dbReference type="EMBL" id="KAG9459806.1"/>
    </source>
</evidence>
<name>A0AAV7FHI3_ARIFI</name>
<reference evidence="2 3" key="1">
    <citation type="submission" date="2021-07" db="EMBL/GenBank/DDBJ databases">
        <title>The Aristolochia fimbriata genome: insights into angiosperm evolution, floral development and chemical biosynthesis.</title>
        <authorList>
            <person name="Jiao Y."/>
        </authorList>
    </citation>
    <scope>NUCLEOTIDE SEQUENCE [LARGE SCALE GENOMIC DNA]</scope>
    <source>
        <strain evidence="2">IBCAS-2021</strain>
        <tissue evidence="2">Leaf</tissue>
    </source>
</reference>
<dbReference type="Proteomes" id="UP000825729">
    <property type="component" value="Unassembled WGS sequence"/>
</dbReference>
<feature type="region of interest" description="Disordered" evidence="1">
    <location>
        <begin position="1"/>
        <end position="64"/>
    </location>
</feature>
<evidence type="ECO:0000313" key="3">
    <source>
        <dbReference type="Proteomes" id="UP000825729"/>
    </source>
</evidence>
<dbReference type="EMBL" id="JAINDJ010000002">
    <property type="protein sequence ID" value="KAG9459806.1"/>
    <property type="molecule type" value="Genomic_DNA"/>
</dbReference>
<keyword evidence="3" id="KW-1185">Reference proteome</keyword>
<evidence type="ECO:0000256" key="1">
    <source>
        <dbReference type="SAM" id="MobiDB-lite"/>
    </source>
</evidence>